<dbReference type="NCBIfam" id="NF045485">
    <property type="entry name" value="FPPsyn"/>
    <property type="match status" value="1"/>
</dbReference>
<dbReference type="InterPro" id="IPR000092">
    <property type="entry name" value="Polyprenyl_synt"/>
</dbReference>
<evidence type="ECO:0000313" key="9">
    <source>
        <dbReference type="Proteomes" id="UP000740754"/>
    </source>
</evidence>
<evidence type="ECO:0000256" key="3">
    <source>
        <dbReference type="ARBA" id="ARBA00022679"/>
    </source>
</evidence>
<keyword evidence="6" id="KW-0414">Isoprene biosynthesis</keyword>
<dbReference type="Proteomes" id="UP000740754">
    <property type="component" value="Unassembled WGS sequence"/>
</dbReference>
<dbReference type="PANTHER" id="PTHR43281">
    <property type="entry name" value="FARNESYL DIPHOSPHATE SYNTHASE"/>
    <property type="match status" value="1"/>
</dbReference>
<organism evidence="8 9">
    <name type="scientific">Marichromatium bheemlicum</name>
    <dbReference type="NCBI Taxonomy" id="365339"/>
    <lineage>
        <taxon>Bacteria</taxon>
        <taxon>Pseudomonadati</taxon>
        <taxon>Pseudomonadota</taxon>
        <taxon>Gammaproteobacteria</taxon>
        <taxon>Chromatiales</taxon>
        <taxon>Chromatiaceae</taxon>
        <taxon>Marichromatium</taxon>
    </lineage>
</organism>
<evidence type="ECO:0000256" key="6">
    <source>
        <dbReference type="ARBA" id="ARBA00023229"/>
    </source>
</evidence>
<protein>
    <submittedName>
        <fullName evidence="8">(2E,6E)-farnesyl diphosphate synthase</fullName>
        <ecNumber evidence="8">2.5.1.10</ecNumber>
    </submittedName>
</protein>
<accession>A0ABX1I4Z5</accession>
<keyword evidence="4" id="KW-0479">Metal-binding</keyword>
<reference evidence="8 9" key="1">
    <citation type="submission" date="2020-04" db="EMBL/GenBank/DDBJ databases">
        <title>Draft Whole-Genome sequence of Marichromatium bheemlicum DSM 18632, type strain.</title>
        <authorList>
            <person name="Kyndt J.A."/>
            <person name="Meyer T.E."/>
        </authorList>
    </citation>
    <scope>NUCLEOTIDE SEQUENCE [LARGE SCALE GENOMIC DNA]</scope>
    <source>
        <strain evidence="8 9">DSM 18632</strain>
    </source>
</reference>
<evidence type="ECO:0000256" key="7">
    <source>
        <dbReference type="RuleBase" id="RU004466"/>
    </source>
</evidence>
<dbReference type="NCBIfam" id="NF007877">
    <property type="entry name" value="PRK10581.1"/>
    <property type="match status" value="1"/>
</dbReference>
<dbReference type="SUPFAM" id="SSF48576">
    <property type="entry name" value="Terpenoid synthases"/>
    <property type="match status" value="1"/>
</dbReference>
<dbReference type="EMBL" id="JAAXKX010000002">
    <property type="protein sequence ID" value="NKN31984.1"/>
    <property type="molecule type" value="Genomic_DNA"/>
</dbReference>
<dbReference type="Gene3D" id="1.10.600.10">
    <property type="entry name" value="Farnesyl Diphosphate Synthase"/>
    <property type="match status" value="1"/>
</dbReference>
<dbReference type="GO" id="GO:0004337">
    <property type="term" value="F:(2E,6E)-farnesyl diphosphate synthase activity"/>
    <property type="evidence" value="ECO:0007669"/>
    <property type="project" value="UniProtKB-EC"/>
</dbReference>
<evidence type="ECO:0000256" key="2">
    <source>
        <dbReference type="ARBA" id="ARBA00006706"/>
    </source>
</evidence>
<dbReference type="PROSITE" id="PS00723">
    <property type="entry name" value="POLYPRENYL_SYNTHASE_1"/>
    <property type="match status" value="1"/>
</dbReference>
<name>A0ABX1I4Z5_9GAMM</name>
<evidence type="ECO:0000256" key="4">
    <source>
        <dbReference type="ARBA" id="ARBA00022723"/>
    </source>
</evidence>
<dbReference type="InterPro" id="IPR033749">
    <property type="entry name" value="Polyprenyl_synt_CS"/>
</dbReference>
<comment type="caution">
    <text evidence="8">The sequence shown here is derived from an EMBL/GenBank/DDBJ whole genome shotgun (WGS) entry which is preliminary data.</text>
</comment>
<proteinExistence type="inferred from homology"/>
<dbReference type="EC" id="2.5.1.10" evidence="8"/>
<gene>
    <name evidence="8" type="primary">ispA</name>
    <name evidence="8" type="ORF">HF203_01925</name>
</gene>
<keyword evidence="5" id="KW-0460">Magnesium</keyword>
<dbReference type="InterPro" id="IPR008949">
    <property type="entry name" value="Isoprenoid_synthase_dom_sf"/>
</dbReference>
<dbReference type="SFLD" id="SFLDG01017">
    <property type="entry name" value="Polyprenyl_Transferase_Like"/>
    <property type="match status" value="1"/>
</dbReference>
<evidence type="ECO:0000313" key="8">
    <source>
        <dbReference type="EMBL" id="NKN31984.1"/>
    </source>
</evidence>
<sequence length="299" mass="32132">MTENNLDAFRSRYQARVEHTLERLLPNPNVEPARLHEALRYTVLGGGKRIRPLLTYATGEALGIDPELLDQPACAVELIHAYSLIHDDLPAMDDDDLRRGQPTCHRAYDEATAILAGDALQTIAFQALAEAPGLSAESRVGMVAALARASGSRGMVGGQALDLAAEGEGTQLDVAMLEHIHIHKTGALIRAAVQMALLARSDTTDDQRERLDRYAKCIGLAFQIQDDVLDVEGDTALIGKTAGRDQVLEKATYPSLLGLAQAKSMARELTDEALSAISIFGERAAALTAIAEGLSTRRS</sequence>
<comment type="similarity">
    <text evidence="2 7">Belongs to the FPP/GGPP synthase family.</text>
</comment>
<dbReference type="PROSITE" id="PS00444">
    <property type="entry name" value="POLYPRENYL_SYNTHASE_2"/>
    <property type="match status" value="1"/>
</dbReference>
<comment type="cofactor">
    <cofactor evidence="1">
        <name>Mg(2+)</name>
        <dbReference type="ChEBI" id="CHEBI:18420"/>
    </cofactor>
</comment>
<dbReference type="Pfam" id="PF00348">
    <property type="entry name" value="polyprenyl_synt"/>
    <property type="match status" value="1"/>
</dbReference>
<dbReference type="CDD" id="cd00685">
    <property type="entry name" value="Trans_IPPS_HT"/>
    <property type="match status" value="1"/>
</dbReference>
<keyword evidence="9" id="KW-1185">Reference proteome</keyword>
<evidence type="ECO:0000256" key="5">
    <source>
        <dbReference type="ARBA" id="ARBA00022842"/>
    </source>
</evidence>
<dbReference type="InterPro" id="IPR053378">
    <property type="entry name" value="Prenyl_diphosphate_synthase"/>
</dbReference>
<dbReference type="RefSeq" id="WP_168666053.1">
    <property type="nucleotide sequence ID" value="NZ_JAAXKX010000002.1"/>
</dbReference>
<dbReference type="PANTHER" id="PTHR43281:SF1">
    <property type="entry name" value="FARNESYL DIPHOSPHATE SYNTHASE"/>
    <property type="match status" value="1"/>
</dbReference>
<evidence type="ECO:0000256" key="1">
    <source>
        <dbReference type="ARBA" id="ARBA00001946"/>
    </source>
</evidence>
<dbReference type="SFLD" id="SFLDS00005">
    <property type="entry name" value="Isoprenoid_Synthase_Type_I"/>
    <property type="match status" value="1"/>
</dbReference>
<keyword evidence="3 7" id="KW-0808">Transferase</keyword>